<accession>A0ACC6V0E8</accession>
<evidence type="ECO:0000313" key="2">
    <source>
        <dbReference type="Proteomes" id="UP000033636"/>
    </source>
</evidence>
<protein>
    <submittedName>
        <fullName evidence="1">Uncharacterized protein</fullName>
    </submittedName>
</protein>
<reference evidence="1" key="1">
    <citation type="submission" date="2024-07" db="EMBL/GenBank/DDBJ databases">
        <title>Metagenome and Metagenome-Assembled Genomes of Archaea from a hot spring from the geothermal field of Los Azufres, Mexico.</title>
        <authorList>
            <person name="Marin-Paredes R."/>
            <person name="Martinez-Romero E."/>
            <person name="Servin-Garciduenas L.E."/>
        </authorList>
    </citation>
    <scope>NUCLEOTIDE SEQUENCE</scope>
</reference>
<comment type="caution">
    <text evidence="1">The sequence shown here is derived from an EMBL/GenBank/DDBJ whole genome shotgun (WGS) entry which is preliminary data.</text>
</comment>
<evidence type="ECO:0000313" key="1">
    <source>
        <dbReference type="EMBL" id="MFB6490090.1"/>
    </source>
</evidence>
<dbReference type="Proteomes" id="UP000033636">
    <property type="component" value="Unassembled WGS sequence"/>
</dbReference>
<dbReference type="EMBL" id="JZWT02000004">
    <property type="protein sequence ID" value="MFB6490090.1"/>
    <property type="molecule type" value="Genomic_DNA"/>
</dbReference>
<gene>
    <name evidence="1" type="ORF">TU35_002395</name>
</gene>
<organism evidence="1 2">
    <name type="scientific">Thermoproteus sp. AZ2</name>
    <dbReference type="NCBI Taxonomy" id="1609232"/>
    <lineage>
        <taxon>Archaea</taxon>
        <taxon>Thermoproteota</taxon>
        <taxon>Thermoprotei</taxon>
        <taxon>Thermoproteales</taxon>
        <taxon>Thermoproteaceae</taxon>
        <taxon>Thermoproteus</taxon>
    </lineage>
</organism>
<sequence length="137" mass="15055">MSCNEAFCSTYGYVDCWKCPVISSRIKVAEALFRKNLDLAARLKAAVAKYSEALAAEYGKDWVFKIMDFCGAHEWTIVHFGIRSLMPKNVELVAGPGAHAARRRRNSHGAGVLRGAPLVAPIGALPRPLGVWHDFIV</sequence>
<proteinExistence type="predicted"/>
<name>A0ACC6V0E8_9CREN</name>